<keyword evidence="3" id="KW-1185">Reference proteome</keyword>
<name>E4N2K2_KITSK</name>
<accession>E4N2K2</accession>
<dbReference type="KEGG" id="ksk:KSE_66270"/>
<evidence type="ECO:0000313" key="3">
    <source>
        <dbReference type="Proteomes" id="UP000007076"/>
    </source>
</evidence>
<dbReference type="HOGENOM" id="CLU_1924765_0_0_11"/>
<evidence type="ECO:0000313" key="2">
    <source>
        <dbReference type="EMBL" id="BAJ32386.1"/>
    </source>
</evidence>
<dbReference type="Proteomes" id="UP000007076">
    <property type="component" value="Chromosome"/>
</dbReference>
<dbReference type="STRING" id="452652.KSE_66270"/>
<dbReference type="PATRIC" id="fig|452652.3.peg.6647"/>
<evidence type="ECO:0000256" key="1">
    <source>
        <dbReference type="SAM" id="MobiDB-lite"/>
    </source>
</evidence>
<sequence>MDPQLLNEIVPLLASVAGGAATEVGRGAAESSVARVRELVRRWRARGSAEPEQQAPPERQEQVRALLLAALDEDPALREELAGLLAPGPKNRTSVTSSSGVVIGGDNHGPITLNGPGAGNFHQHLHRGDGG</sequence>
<reference evidence="2 3" key="1">
    <citation type="journal article" date="2010" name="DNA Res.">
        <title>Genome sequence of Kitasatospora setae NBRC 14216T: an evolutionary snapshot of the family Streptomycetaceae.</title>
        <authorList>
            <person name="Ichikawa N."/>
            <person name="Oguchi A."/>
            <person name="Ikeda H."/>
            <person name="Ishikawa J."/>
            <person name="Kitani S."/>
            <person name="Watanabe Y."/>
            <person name="Nakamura S."/>
            <person name="Katano Y."/>
            <person name="Kishi E."/>
            <person name="Sasagawa M."/>
            <person name="Ankai A."/>
            <person name="Fukui S."/>
            <person name="Hashimoto Y."/>
            <person name="Kamata S."/>
            <person name="Otoguro M."/>
            <person name="Tanikawa S."/>
            <person name="Nihira T."/>
            <person name="Horinouchi S."/>
            <person name="Ohnishi Y."/>
            <person name="Hayakawa M."/>
            <person name="Kuzuyama T."/>
            <person name="Arisawa A."/>
            <person name="Nomoto F."/>
            <person name="Miura H."/>
            <person name="Takahashi Y."/>
            <person name="Fujita N."/>
        </authorList>
    </citation>
    <scope>NUCLEOTIDE SEQUENCE [LARGE SCALE GENOMIC DNA]</scope>
    <source>
        <strain evidence="3">ATCC 33774 / DSM 43861 / JCM 3304 / KCC A-0304 / NBRC 14216 / KM-6054</strain>
    </source>
</reference>
<gene>
    <name evidence="2" type="ordered locus">KSE_66270</name>
</gene>
<dbReference type="RefSeq" id="WP_014139682.1">
    <property type="nucleotide sequence ID" value="NC_016109.1"/>
</dbReference>
<protein>
    <submittedName>
        <fullName evidence="2">Uncharacterized protein</fullName>
    </submittedName>
</protein>
<dbReference type="AlphaFoldDB" id="E4N2K2"/>
<proteinExistence type="predicted"/>
<dbReference type="EMBL" id="AP010968">
    <property type="protein sequence ID" value="BAJ32386.1"/>
    <property type="molecule type" value="Genomic_DNA"/>
</dbReference>
<feature type="region of interest" description="Disordered" evidence="1">
    <location>
        <begin position="83"/>
        <end position="107"/>
    </location>
</feature>
<organism evidence="2 3">
    <name type="scientific">Kitasatospora setae (strain ATCC 33774 / DSM 43861 / JCM 3304 / KCC A-0304 / NBRC 14216 / KM-6054)</name>
    <name type="common">Streptomyces setae</name>
    <dbReference type="NCBI Taxonomy" id="452652"/>
    <lineage>
        <taxon>Bacteria</taxon>
        <taxon>Bacillati</taxon>
        <taxon>Actinomycetota</taxon>
        <taxon>Actinomycetes</taxon>
        <taxon>Kitasatosporales</taxon>
        <taxon>Streptomycetaceae</taxon>
        <taxon>Kitasatospora</taxon>
    </lineage>
</organism>